<evidence type="ECO:0000313" key="1">
    <source>
        <dbReference type="EMBL" id="GAA4302606.1"/>
    </source>
</evidence>
<reference evidence="2" key="1">
    <citation type="journal article" date="2019" name="Int. J. Syst. Evol. Microbiol.">
        <title>The Global Catalogue of Microorganisms (GCM) 10K type strain sequencing project: providing services to taxonomists for standard genome sequencing and annotation.</title>
        <authorList>
            <consortium name="The Broad Institute Genomics Platform"/>
            <consortium name="The Broad Institute Genome Sequencing Center for Infectious Disease"/>
            <person name="Wu L."/>
            <person name="Ma J."/>
        </authorList>
    </citation>
    <scope>NUCLEOTIDE SEQUENCE [LARGE SCALE GENOMIC DNA]</scope>
    <source>
        <strain evidence="2">JCM 17917</strain>
    </source>
</reference>
<protein>
    <submittedName>
        <fullName evidence="1">Uncharacterized protein</fullName>
    </submittedName>
</protein>
<comment type="caution">
    <text evidence="1">The sequence shown here is derived from an EMBL/GenBank/DDBJ whole genome shotgun (WGS) entry which is preliminary data.</text>
</comment>
<gene>
    <name evidence="1" type="ORF">GCM10023183_14400</name>
</gene>
<proteinExistence type="predicted"/>
<sequence>MAGTLPTAVSSASAGTLARELANTLQLNELQYLKLKGFETKKLEAIKAAETALTGQELVAQLTTIESAFSASVLEILTPNQQKAFIGMKTLVDVAQTSPAK</sequence>
<organism evidence="1 2">
    <name type="scientific">Nibribacter koreensis</name>
    <dbReference type="NCBI Taxonomy" id="1084519"/>
    <lineage>
        <taxon>Bacteria</taxon>
        <taxon>Pseudomonadati</taxon>
        <taxon>Bacteroidota</taxon>
        <taxon>Cytophagia</taxon>
        <taxon>Cytophagales</taxon>
        <taxon>Hymenobacteraceae</taxon>
        <taxon>Nibribacter</taxon>
    </lineage>
</organism>
<evidence type="ECO:0000313" key="2">
    <source>
        <dbReference type="Proteomes" id="UP001501844"/>
    </source>
</evidence>
<dbReference type="EMBL" id="BAABGX010000002">
    <property type="protein sequence ID" value="GAA4302606.1"/>
    <property type="molecule type" value="Genomic_DNA"/>
</dbReference>
<accession>A0ABP8FFQ1</accession>
<name>A0ABP8FFQ1_9BACT</name>
<dbReference type="Proteomes" id="UP001501844">
    <property type="component" value="Unassembled WGS sequence"/>
</dbReference>
<keyword evidence="2" id="KW-1185">Reference proteome</keyword>